<proteinExistence type="predicted"/>
<dbReference type="PANTHER" id="PTHR37512">
    <property type="entry name" value="TRIFUNCTIONAL NAD BIOSYNTHESIS/REGULATOR PROTEIN NADR"/>
    <property type="match status" value="1"/>
</dbReference>
<organism evidence="2">
    <name type="scientific">bioreactor metagenome</name>
    <dbReference type="NCBI Taxonomy" id="1076179"/>
    <lineage>
        <taxon>unclassified sequences</taxon>
        <taxon>metagenomes</taxon>
        <taxon>ecological metagenomes</taxon>
    </lineage>
</organism>
<dbReference type="SUPFAM" id="SSF52540">
    <property type="entry name" value="P-loop containing nucleoside triphosphate hydrolases"/>
    <property type="match status" value="1"/>
</dbReference>
<feature type="domain" description="NadR/Ttd14 AAA" evidence="1">
    <location>
        <begin position="8"/>
        <end position="161"/>
    </location>
</feature>
<dbReference type="InterPro" id="IPR038727">
    <property type="entry name" value="NadR/Ttd14_AAA_dom"/>
</dbReference>
<dbReference type="InterPro" id="IPR027417">
    <property type="entry name" value="P-loop_NTPase"/>
</dbReference>
<dbReference type="EMBL" id="VSSQ01000650">
    <property type="protein sequence ID" value="MPL99166.1"/>
    <property type="molecule type" value="Genomic_DNA"/>
</dbReference>
<dbReference type="Gene3D" id="3.40.50.300">
    <property type="entry name" value="P-loop containing nucleotide triphosphate hydrolases"/>
    <property type="match status" value="1"/>
</dbReference>
<gene>
    <name evidence="2" type="ORF">SDC9_45382</name>
</gene>
<comment type="caution">
    <text evidence="2">The sequence shown here is derived from an EMBL/GenBank/DDBJ whole genome shotgun (WGS) entry which is preliminary data.</text>
</comment>
<dbReference type="InterPro" id="IPR052735">
    <property type="entry name" value="NAD_biosynth-regulator"/>
</dbReference>
<dbReference type="Pfam" id="PF13521">
    <property type="entry name" value="AAA_28"/>
    <property type="match status" value="1"/>
</dbReference>
<reference evidence="2" key="1">
    <citation type="submission" date="2019-08" db="EMBL/GenBank/DDBJ databases">
        <authorList>
            <person name="Kucharzyk K."/>
            <person name="Murdoch R.W."/>
            <person name="Higgins S."/>
            <person name="Loffler F."/>
        </authorList>
    </citation>
    <scope>NUCLEOTIDE SEQUENCE</scope>
</reference>
<sequence>MLKSDSIRIAITGPESTGKSTLTEYLAGRFGGVFVPEYAREYIDQLSRDYCYEDILKIAQTQMQLEDAAAENSNIVFCDTELLVTKIWCDDKFGKCHDWILEELKKKKYGLVLLCNTDLPWEPDPQREDPDRREYLMGLYAEQTKLFYSNIIVVTGIGEERLQMAYDAVNKMIKQYSKL</sequence>
<dbReference type="PANTHER" id="PTHR37512:SF1">
    <property type="entry name" value="NADR_TTD14 AAA DOMAIN-CONTAINING PROTEIN"/>
    <property type="match status" value="1"/>
</dbReference>
<protein>
    <recommendedName>
        <fullName evidence="1">NadR/Ttd14 AAA domain-containing protein</fullName>
    </recommendedName>
</protein>
<name>A0A644W6M7_9ZZZZ</name>
<dbReference type="AlphaFoldDB" id="A0A644W6M7"/>
<accession>A0A644W6M7</accession>
<evidence type="ECO:0000313" key="2">
    <source>
        <dbReference type="EMBL" id="MPL99166.1"/>
    </source>
</evidence>
<evidence type="ECO:0000259" key="1">
    <source>
        <dbReference type="Pfam" id="PF13521"/>
    </source>
</evidence>